<dbReference type="EMBL" id="JBHTBH010000004">
    <property type="protein sequence ID" value="MFC7328243.1"/>
    <property type="molecule type" value="Genomic_DNA"/>
</dbReference>
<dbReference type="Proteomes" id="UP001596540">
    <property type="component" value="Unassembled WGS sequence"/>
</dbReference>
<evidence type="ECO:0000256" key="1">
    <source>
        <dbReference type="SAM" id="MobiDB-lite"/>
    </source>
</evidence>
<sequence length="128" mass="13176">MHSGERTLLVRNPDGAAAARVAAEQARPGSGWSRCRAVSRRATGSGRRPARAAVRSPSTPPRGRPARQRVVHTHVGDRAAVVAARDASTAAEVAAEFVRQGGDLVEIRGGAPVVTAARVQEAIGGGCP</sequence>
<organism evidence="2 3">
    <name type="scientific">Marinactinospora rubrisoli</name>
    <dbReference type="NCBI Taxonomy" id="2715399"/>
    <lineage>
        <taxon>Bacteria</taxon>
        <taxon>Bacillati</taxon>
        <taxon>Actinomycetota</taxon>
        <taxon>Actinomycetes</taxon>
        <taxon>Streptosporangiales</taxon>
        <taxon>Nocardiopsidaceae</taxon>
        <taxon>Marinactinospora</taxon>
    </lineage>
</organism>
<protein>
    <submittedName>
        <fullName evidence="2">DUF6506 family protein</fullName>
    </submittedName>
</protein>
<name>A0ABW2KFU5_9ACTN</name>
<comment type="caution">
    <text evidence="2">The sequence shown here is derived from an EMBL/GenBank/DDBJ whole genome shotgun (WGS) entry which is preliminary data.</text>
</comment>
<dbReference type="RefSeq" id="WP_379870891.1">
    <property type="nucleotide sequence ID" value="NZ_JBHTBH010000004.1"/>
</dbReference>
<feature type="region of interest" description="Disordered" evidence="1">
    <location>
        <begin position="19"/>
        <end position="71"/>
    </location>
</feature>
<dbReference type="InterPro" id="IPR045441">
    <property type="entry name" value="DUF6506"/>
</dbReference>
<evidence type="ECO:0000313" key="2">
    <source>
        <dbReference type="EMBL" id="MFC7328243.1"/>
    </source>
</evidence>
<proteinExistence type="predicted"/>
<feature type="compositionally biased region" description="Low complexity" evidence="1">
    <location>
        <begin position="45"/>
        <end position="57"/>
    </location>
</feature>
<evidence type="ECO:0000313" key="3">
    <source>
        <dbReference type="Proteomes" id="UP001596540"/>
    </source>
</evidence>
<gene>
    <name evidence="2" type="ORF">ACFQRF_10865</name>
</gene>
<reference evidence="3" key="1">
    <citation type="journal article" date="2019" name="Int. J. Syst. Evol. Microbiol.">
        <title>The Global Catalogue of Microorganisms (GCM) 10K type strain sequencing project: providing services to taxonomists for standard genome sequencing and annotation.</title>
        <authorList>
            <consortium name="The Broad Institute Genomics Platform"/>
            <consortium name="The Broad Institute Genome Sequencing Center for Infectious Disease"/>
            <person name="Wu L."/>
            <person name="Ma J."/>
        </authorList>
    </citation>
    <scope>NUCLEOTIDE SEQUENCE [LARGE SCALE GENOMIC DNA]</scope>
    <source>
        <strain evidence="3">CGMCC 4.7382</strain>
    </source>
</reference>
<dbReference type="Pfam" id="PF20116">
    <property type="entry name" value="DUF6506"/>
    <property type="match status" value="1"/>
</dbReference>
<keyword evidence="3" id="KW-1185">Reference proteome</keyword>
<accession>A0ABW2KFU5</accession>